<dbReference type="InterPro" id="IPR015422">
    <property type="entry name" value="PyrdxlP-dep_Trfase_small"/>
</dbReference>
<keyword evidence="6" id="KW-0032">Aminotransferase</keyword>
<dbReference type="SUPFAM" id="SSF53383">
    <property type="entry name" value="PLP-dependent transferases"/>
    <property type="match status" value="1"/>
</dbReference>
<dbReference type="GO" id="GO:0008483">
    <property type="term" value="F:transaminase activity"/>
    <property type="evidence" value="ECO:0007669"/>
    <property type="project" value="UniProtKB-KW"/>
</dbReference>
<dbReference type="Gene3D" id="3.90.1150.10">
    <property type="entry name" value="Aspartate Aminotransferase, domain 1"/>
    <property type="match status" value="1"/>
</dbReference>
<dbReference type="Pfam" id="PF00266">
    <property type="entry name" value="Aminotran_5"/>
    <property type="match status" value="1"/>
</dbReference>
<evidence type="ECO:0000256" key="3">
    <source>
        <dbReference type="RuleBase" id="RU004075"/>
    </source>
</evidence>
<dbReference type="InterPro" id="IPR015421">
    <property type="entry name" value="PyrdxlP-dep_Trfase_major"/>
</dbReference>
<gene>
    <name evidence="6" type="ORF">ACFFGN_35700</name>
</gene>
<evidence type="ECO:0000313" key="6">
    <source>
        <dbReference type="EMBL" id="MFC0629463.1"/>
    </source>
</evidence>
<dbReference type="PANTHER" id="PTHR43586">
    <property type="entry name" value="CYSTEINE DESULFURASE"/>
    <property type="match status" value="1"/>
</dbReference>
<dbReference type="RefSeq" id="WP_380057593.1">
    <property type="nucleotide sequence ID" value="NZ_JBHLTC010000057.1"/>
</dbReference>
<dbReference type="Proteomes" id="UP001589890">
    <property type="component" value="Unassembled WGS sequence"/>
</dbReference>
<keyword evidence="7" id="KW-1185">Reference proteome</keyword>
<reference evidence="6 7" key="1">
    <citation type="submission" date="2024-09" db="EMBL/GenBank/DDBJ databases">
        <authorList>
            <person name="Sun Q."/>
            <person name="Mori K."/>
        </authorList>
    </citation>
    <scope>NUCLEOTIDE SEQUENCE [LARGE SCALE GENOMIC DNA]</scope>
    <source>
        <strain evidence="6 7">CGMCC 1.15906</strain>
    </source>
</reference>
<keyword evidence="2" id="KW-0663">Pyridoxal phosphate</keyword>
<keyword evidence="6" id="KW-0808">Transferase</keyword>
<dbReference type="InterPro" id="IPR015424">
    <property type="entry name" value="PyrdxlP-dep_Trfase"/>
</dbReference>
<evidence type="ECO:0000256" key="4">
    <source>
        <dbReference type="RuleBase" id="RU004504"/>
    </source>
</evidence>
<dbReference type="PROSITE" id="PS00595">
    <property type="entry name" value="AA_TRANSFER_CLASS_5"/>
    <property type="match status" value="1"/>
</dbReference>
<comment type="cofactor">
    <cofactor evidence="1 4">
        <name>pyridoxal 5'-phosphate</name>
        <dbReference type="ChEBI" id="CHEBI:597326"/>
    </cofactor>
</comment>
<evidence type="ECO:0000313" key="7">
    <source>
        <dbReference type="Proteomes" id="UP001589890"/>
    </source>
</evidence>
<dbReference type="InterPro" id="IPR000192">
    <property type="entry name" value="Aminotrans_V_dom"/>
</dbReference>
<accession>A0ABV6QZ34</accession>
<dbReference type="InterPro" id="IPR020578">
    <property type="entry name" value="Aminotrans_V_PyrdxlP_BS"/>
</dbReference>
<sequence length="406" mass="44137">MVSDPSLRPEISDSDVDRWRADTPAVQKLVHFNNAGAGLMPTPVLAAMKDYLDLEAEIGGYEAADAKADAIAGFYAEHAGLVNAAPENLAFLSSATHAFDTALSAIPFEPGDVILTTRNDYISNQIAFMSLRKRLGVEVVRAPDSPEGGVDVPAMVALMRERRPRVVSVTHVPTNSGLVQPVAEIGLYARELELLYLVDACQSVGQLPVDVEELGCDFLTATSRKFLRGPRGAGFLYASNRVLSGEIEPLFIDMRGADWTSPDEYAPSATAKRFEQWEMPYALVVGAAESVRYARAVGIERIAQRAGQLATMLRDRLREIDGTRVLDKGPALAAIVTFTIDGWEAQPFKSALQAKGINSSLSSRSSAQYDFADKNVEWALRLSPHYYNTEAEVDRVTTEIAALAKA</sequence>
<organism evidence="6 7">
    <name type="scientific">Kribbella deserti</name>
    <dbReference type="NCBI Taxonomy" id="1926257"/>
    <lineage>
        <taxon>Bacteria</taxon>
        <taxon>Bacillati</taxon>
        <taxon>Actinomycetota</taxon>
        <taxon>Actinomycetes</taxon>
        <taxon>Propionibacteriales</taxon>
        <taxon>Kribbellaceae</taxon>
        <taxon>Kribbella</taxon>
    </lineage>
</organism>
<evidence type="ECO:0000259" key="5">
    <source>
        <dbReference type="Pfam" id="PF00266"/>
    </source>
</evidence>
<protein>
    <submittedName>
        <fullName evidence="6">Aminotransferase class V-fold PLP-dependent enzyme</fullName>
    </submittedName>
</protein>
<proteinExistence type="inferred from homology"/>
<name>A0ABV6QZ34_9ACTN</name>
<comment type="caution">
    <text evidence="6">The sequence shown here is derived from an EMBL/GenBank/DDBJ whole genome shotgun (WGS) entry which is preliminary data.</text>
</comment>
<comment type="similarity">
    <text evidence="3">Belongs to the class-V pyridoxal-phosphate-dependent aminotransferase family.</text>
</comment>
<evidence type="ECO:0000256" key="2">
    <source>
        <dbReference type="ARBA" id="ARBA00022898"/>
    </source>
</evidence>
<dbReference type="PANTHER" id="PTHR43586:SF24">
    <property type="entry name" value="BLR4730 PROTEIN"/>
    <property type="match status" value="1"/>
</dbReference>
<evidence type="ECO:0000256" key="1">
    <source>
        <dbReference type="ARBA" id="ARBA00001933"/>
    </source>
</evidence>
<dbReference type="Gene3D" id="3.40.640.10">
    <property type="entry name" value="Type I PLP-dependent aspartate aminotransferase-like (Major domain)"/>
    <property type="match status" value="1"/>
</dbReference>
<feature type="domain" description="Aminotransferase class V" evidence="5">
    <location>
        <begin position="32"/>
        <end position="396"/>
    </location>
</feature>
<dbReference type="EMBL" id="JBHLTC010000057">
    <property type="protein sequence ID" value="MFC0629463.1"/>
    <property type="molecule type" value="Genomic_DNA"/>
</dbReference>